<gene>
    <name evidence="2" type="ORF">QO016_004714</name>
</gene>
<name>A0ABU0HS75_9HYPH</name>
<dbReference type="Gene3D" id="2.60.40.1880">
    <property type="entry name" value="Invasion associated locus B (IalB) protein"/>
    <property type="match status" value="1"/>
</dbReference>
<organism evidence="2 3">
    <name type="scientific">Methylobacterium persicinum</name>
    <dbReference type="NCBI Taxonomy" id="374426"/>
    <lineage>
        <taxon>Bacteria</taxon>
        <taxon>Pseudomonadati</taxon>
        <taxon>Pseudomonadota</taxon>
        <taxon>Alphaproteobacteria</taxon>
        <taxon>Hyphomicrobiales</taxon>
        <taxon>Methylobacteriaceae</taxon>
        <taxon>Methylobacterium</taxon>
    </lineage>
</organism>
<dbReference type="Proteomes" id="UP001236369">
    <property type="component" value="Unassembled WGS sequence"/>
</dbReference>
<dbReference type="RefSeq" id="WP_238249937.1">
    <property type="nucleotide sequence ID" value="NZ_BPQX01000035.1"/>
</dbReference>
<evidence type="ECO:0000313" key="2">
    <source>
        <dbReference type="EMBL" id="MDQ0445187.1"/>
    </source>
</evidence>
<feature type="signal peptide" evidence="1">
    <location>
        <begin position="1"/>
        <end position="24"/>
    </location>
</feature>
<dbReference type="EMBL" id="JAUSVV010000022">
    <property type="protein sequence ID" value="MDQ0445187.1"/>
    <property type="molecule type" value="Genomic_DNA"/>
</dbReference>
<reference evidence="2 3" key="1">
    <citation type="submission" date="2023-07" db="EMBL/GenBank/DDBJ databases">
        <title>Genomic Encyclopedia of Type Strains, Phase IV (KMG-IV): sequencing the most valuable type-strain genomes for metagenomic binning, comparative biology and taxonomic classification.</title>
        <authorList>
            <person name="Goeker M."/>
        </authorList>
    </citation>
    <scope>NUCLEOTIDE SEQUENCE [LARGE SCALE GENOMIC DNA]</scope>
    <source>
        <strain evidence="2 3">DSM 19562</strain>
    </source>
</reference>
<accession>A0ABU0HS75</accession>
<evidence type="ECO:0000256" key="1">
    <source>
        <dbReference type="SAM" id="SignalP"/>
    </source>
</evidence>
<comment type="caution">
    <text evidence="2">The sequence shown here is derived from an EMBL/GenBank/DDBJ whole genome shotgun (WGS) entry which is preliminary data.</text>
</comment>
<dbReference type="InterPro" id="IPR038696">
    <property type="entry name" value="IalB_sf"/>
</dbReference>
<sequence>MRSTLYPATLISALSLSVSLTSYGQDLLATPAIDSTIFREGAIISREFRFGSWRANCQEIIKIKRRVCNMLSDIIDESNQSSGSALIATTDTGVPAIVFALPSLITGGKDIAVEANQLTKIDGKVVKVQYFSIVKATLYDNGCKYMFPLDARFTFILNSGEQIKISISNNAHVSKTEKNKGDILVAKYFVKGDGFSEVLRGTTAPW</sequence>
<keyword evidence="3" id="KW-1185">Reference proteome</keyword>
<feature type="chain" id="PRO_5046982208" evidence="1">
    <location>
        <begin position="25"/>
        <end position="206"/>
    </location>
</feature>
<proteinExistence type="predicted"/>
<keyword evidence="1" id="KW-0732">Signal</keyword>
<protein>
    <submittedName>
        <fullName evidence="2">Invasion protein IalB</fullName>
    </submittedName>
</protein>
<evidence type="ECO:0000313" key="3">
    <source>
        <dbReference type="Proteomes" id="UP001236369"/>
    </source>
</evidence>